<keyword evidence="2" id="KW-0548">Nucleotidyltransferase</keyword>
<organism evidence="2 3">
    <name type="scientific">Orientia tsutsugamushi str. TA716</name>
    <dbReference type="NCBI Taxonomy" id="1359175"/>
    <lineage>
        <taxon>Bacteria</taxon>
        <taxon>Pseudomonadati</taxon>
        <taxon>Pseudomonadota</taxon>
        <taxon>Alphaproteobacteria</taxon>
        <taxon>Rickettsiales</taxon>
        <taxon>Rickettsiaceae</taxon>
        <taxon>Rickettsieae</taxon>
        <taxon>Orientia</taxon>
    </lineage>
</organism>
<sequence length="45" mass="5459">MLNANVTIETKDNFKKIYWYSIDWKEIIQKVNNLRRRIYRAAANG</sequence>
<dbReference type="PROSITE" id="PS51410">
    <property type="entry name" value="BH4_AAA_HYDROXYL_2"/>
    <property type="match status" value="1"/>
</dbReference>
<feature type="non-terminal residue" evidence="2">
    <location>
        <position position="45"/>
    </location>
</feature>
<keyword evidence="2" id="KW-0695">RNA-directed DNA polymerase</keyword>
<dbReference type="GO" id="GO:0003964">
    <property type="term" value="F:RNA-directed DNA polymerase activity"/>
    <property type="evidence" value="ECO:0007669"/>
    <property type="project" value="UniProtKB-KW"/>
</dbReference>
<proteinExistence type="predicted"/>
<protein>
    <submittedName>
        <fullName evidence="2">N-terminal domain of reverse transcriptase family protein</fullName>
    </submittedName>
</protein>
<keyword evidence="2" id="KW-0808">Transferase</keyword>
<feature type="domain" description="Biopterin-dependent aromatic amino acid hydroxylase family profile" evidence="1">
    <location>
        <begin position="1"/>
        <end position="45"/>
    </location>
</feature>
<dbReference type="InterPro" id="IPR019774">
    <property type="entry name" value="Aromatic-AA_hydroxylase_C"/>
</dbReference>
<accession>A0A0F3PAN9</accession>
<dbReference type="Proteomes" id="UP000033671">
    <property type="component" value="Unassembled WGS sequence"/>
</dbReference>
<evidence type="ECO:0000259" key="1">
    <source>
        <dbReference type="PROSITE" id="PS51410"/>
    </source>
</evidence>
<comment type="caution">
    <text evidence="2">The sequence shown here is derived from an EMBL/GenBank/DDBJ whole genome shotgun (WGS) entry which is preliminary data.</text>
</comment>
<name>A0A0F3PAN9_ORITS</name>
<reference evidence="2 3" key="1">
    <citation type="submission" date="2015-01" db="EMBL/GenBank/DDBJ databases">
        <title>Genome Sequencing of Rickettsiales.</title>
        <authorList>
            <person name="Daugherty S.C."/>
            <person name="Su Q."/>
            <person name="Abolude K."/>
            <person name="Beier-Sexton M."/>
            <person name="Carlyon J.A."/>
            <person name="Carter R."/>
            <person name="Day N.P."/>
            <person name="Dumler S.J."/>
            <person name="Dyachenko V."/>
            <person name="Godinez A."/>
            <person name="Kurtti T.J."/>
            <person name="Lichay M."/>
            <person name="Mullins K.E."/>
            <person name="Ott S."/>
            <person name="Pappas-Brown V."/>
            <person name="Paris D.H."/>
            <person name="Patel P."/>
            <person name="Richards A.L."/>
            <person name="Sadzewicz L."/>
            <person name="Sears K."/>
            <person name="Seidman D."/>
            <person name="Sengamalay N."/>
            <person name="Stenos J."/>
            <person name="Tallon L.J."/>
            <person name="Vincent G."/>
            <person name="Fraser C.M."/>
            <person name="Munderloh U."/>
            <person name="Dunning-Hotopp J.C."/>
        </authorList>
    </citation>
    <scope>NUCLEOTIDE SEQUENCE [LARGE SCALE GENOMIC DNA]</scope>
    <source>
        <strain evidence="2 3">TA716</strain>
    </source>
</reference>
<dbReference type="AlphaFoldDB" id="A0A0F3PAN9"/>
<gene>
    <name evidence="2" type="ORF">OTSTA716_0239</name>
</gene>
<evidence type="ECO:0000313" key="3">
    <source>
        <dbReference type="Proteomes" id="UP000033671"/>
    </source>
</evidence>
<dbReference type="EMBL" id="LAOA01000005">
    <property type="protein sequence ID" value="KJV77395.1"/>
    <property type="molecule type" value="Genomic_DNA"/>
</dbReference>
<evidence type="ECO:0000313" key="2">
    <source>
        <dbReference type="EMBL" id="KJV77395.1"/>
    </source>
</evidence>
<dbReference type="GO" id="GO:0016714">
    <property type="term" value="F:oxidoreductase activity, acting on paired donors, with incorporation or reduction of molecular oxygen, reduced pteridine as one donor, and incorporation of one atom of oxygen"/>
    <property type="evidence" value="ECO:0007669"/>
    <property type="project" value="InterPro"/>
</dbReference>